<dbReference type="GO" id="GO:0030170">
    <property type="term" value="F:pyridoxal phosphate binding"/>
    <property type="evidence" value="ECO:0007669"/>
    <property type="project" value="InterPro"/>
</dbReference>
<name>A0A1M7C055_9GAMM</name>
<dbReference type="InterPro" id="IPR005303">
    <property type="entry name" value="MOCOS_middle"/>
</dbReference>
<evidence type="ECO:0000313" key="5">
    <source>
        <dbReference type="Proteomes" id="UP000321726"/>
    </source>
</evidence>
<dbReference type="PROSITE" id="PS51340">
    <property type="entry name" value="MOSC"/>
    <property type="match status" value="1"/>
</dbReference>
<sequence>MIITELNCYPVKSLQGIALERAELTEHGLAHDRQWMLVNSDGCFVTQREVPALATIGVALDDSCLTLSHPGMPDLEVSLEAGLQPSGESVREVRVWKSDCRALDEGDEATAWLNDVLGPQGVSGLRLVRFAPDQRREVEHDYLHEGEPGRVHTAFADGYPVLITSEISLAALNRHLADKGETAVPMTRFRPNIVVSGAAQAFGERDWQTLSGPGYRLGVRKPCKRCKIITIDQSSGRIPSIKEPLRSLVELKTQPGWKGAFFGQNAIIESGVGATLKLGDELAISGI</sequence>
<dbReference type="Proteomes" id="UP000184123">
    <property type="component" value="Unassembled WGS sequence"/>
</dbReference>
<dbReference type="EMBL" id="BJXU01000105">
    <property type="protein sequence ID" value="GEN24696.1"/>
    <property type="molecule type" value="Genomic_DNA"/>
</dbReference>
<dbReference type="InterPro" id="IPR011037">
    <property type="entry name" value="Pyrv_Knase-like_insert_dom_sf"/>
</dbReference>
<reference evidence="2 5" key="2">
    <citation type="submission" date="2019-07" db="EMBL/GenBank/DDBJ databases">
        <title>Whole genome shotgun sequence of Halomonas cupida NBRC 102219.</title>
        <authorList>
            <person name="Hosoyama A."/>
            <person name="Uohara A."/>
            <person name="Ohji S."/>
            <person name="Ichikawa N."/>
        </authorList>
    </citation>
    <scope>NUCLEOTIDE SEQUENCE [LARGE SCALE GENOMIC DNA]</scope>
    <source>
        <strain evidence="2 5">NBRC 102219</strain>
    </source>
</reference>
<dbReference type="PANTHER" id="PTHR14237">
    <property type="entry name" value="MOLYBDOPTERIN COFACTOR SULFURASE MOSC"/>
    <property type="match status" value="1"/>
</dbReference>
<evidence type="ECO:0000313" key="4">
    <source>
        <dbReference type="Proteomes" id="UP000184123"/>
    </source>
</evidence>
<dbReference type="STRING" id="44933.SAMN05660971_00914"/>
<feature type="domain" description="MOSC" evidence="1">
    <location>
        <begin position="125"/>
        <end position="285"/>
    </location>
</feature>
<dbReference type="InterPro" id="IPR005302">
    <property type="entry name" value="MoCF_Sase_C"/>
</dbReference>
<dbReference type="RefSeq" id="WP_073433863.1">
    <property type="nucleotide sequence ID" value="NZ_BJXU01000105.1"/>
</dbReference>
<organism evidence="3 4">
    <name type="scientific">Halomonas cupida</name>
    <dbReference type="NCBI Taxonomy" id="44933"/>
    <lineage>
        <taxon>Bacteria</taxon>
        <taxon>Pseudomonadati</taxon>
        <taxon>Pseudomonadota</taxon>
        <taxon>Gammaproteobacteria</taxon>
        <taxon>Oceanospirillales</taxon>
        <taxon>Halomonadaceae</taxon>
        <taxon>Halomonas</taxon>
    </lineage>
</organism>
<protein>
    <submittedName>
        <fullName evidence="2">MOSC domain-containing protein</fullName>
    </submittedName>
</protein>
<dbReference type="Proteomes" id="UP000321726">
    <property type="component" value="Unassembled WGS sequence"/>
</dbReference>
<accession>A0A1M7C055</accession>
<dbReference type="OrthoDB" id="581532at2"/>
<keyword evidence="5" id="KW-1185">Reference proteome</keyword>
<evidence type="ECO:0000259" key="1">
    <source>
        <dbReference type="PROSITE" id="PS51340"/>
    </source>
</evidence>
<dbReference type="SUPFAM" id="SSF50800">
    <property type="entry name" value="PK beta-barrel domain-like"/>
    <property type="match status" value="1"/>
</dbReference>
<dbReference type="Pfam" id="PF03476">
    <property type="entry name" value="MOSC_N"/>
    <property type="match status" value="1"/>
</dbReference>
<dbReference type="SUPFAM" id="SSF141673">
    <property type="entry name" value="MOSC N-terminal domain-like"/>
    <property type="match status" value="1"/>
</dbReference>
<dbReference type="PANTHER" id="PTHR14237:SF19">
    <property type="entry name" value="MITOCHONDRIAL AMIDOXIME REDUCING COMPONENT 1"/>
    <property type="match status" value="1"/>
</dbReference>
<dbReference type="EMBL" id="FRCA01000002">
    <property type="protein sequence ID" value="SHL60625.1"/>
    <property type="molecule type" value="Genomic_DNA"/>
</dbReference>
<dbReference type="GO" id="GO:0003824">
    <property type="term" value="F:catalytic activity"/>
    <property type="evidence" value="ECO:0007669"/>
    <property type="project" value="InterPro"/>
</dbReference>
<evidence type="ECO:0000313" key="2">
    <source>
        <dbReference type="EMBL" id="GEN24696.1"/>
    </source>
</evidence>
<gene>
    <name evidence="2" type="ORF">HCU01_26450</name>
    <name evidence="3" type="ORF">SAMN05660971_00914</name>
</gene>
<proteinExistence type="predicted"/>
<dbReference type="Pfam" id="PF03473">
    <property type="entry name" value="MOSC"/>
    <property type="match status" value="1"/>
</dbReference>
<dbReference type="GO" id="GO:0030151">
    <property type="term" value="F:molybdenum ion binding"/>
    <property type="evidence" value="ECO:0007669"/>
    <property type="project" value="InterPro"/>
</dbReference>
<reference evidence="3 4" key="1">
    <citation type="submission" date="2016-11" db="EMBL/GenBank/DDBJ databases">
        <authorList>
            <person name="Jaros S."/>
            <person name="Januszkiewicz K."/>
            <person name="Wedrychowicz H."/>
        </authorList>
    </citation>
    <scope>NUCLEOTIDE SEQUENCE [LARGE SCALE GENOMIC DNA]</scope>
    <source>
        <strain evidence="3 4">DSM 4740</strain>
    </source>
</reference>
<evidence type="ECO:0000313" key="3">
    <source>
        <dbReference type="EMBL" id="SHL60625.1"/>
    </source>
</evidence>
<dbReference type="AlphaFoldDB" id="A0A1M7C055"/>